<organism evidence="2 3">
    <name type="scientific">Lachancea thermotolerans (strain ATCC 56472 / CBS 6340 / NRRL Y-8284)</name>
    <name type="common">Yeast</name>
    <name type="synonym">Kluyveromyces thermotolerans</name>
    <dbReference type="NCBI Taxonomy" id="559295"/>
    <lineage>
        <taxon>Eukaryota</taxon>
        <taxon>Fungi</taxon>
        <taxon>Dikarya</taxon>
        <taxon>Ascomycota</taxon>
        <taxon>Saccharomycotina</taxon>
        <taxon>Saccharomycetes</taxon>
        <taxon>Saccharomycetales</taxon>
        <taxon>Saccharomycetaceae</taxon>
        <taxon>Lachancea</taxon>
    </lineage>
</organism>
<dbReference type="OrthoDB" id="432953at2759"/>
<dbReference type="GO" id="GO:0000138">
    <property type="term" value="C:Golgi trans cisterna"/>
    <property type="evidence" value="ECO:0007669"/>
    <property type="project" value="TreeGrafter"/>
</dbReference>
<feature type="compositionally biased region" description="Polar residues" evidence="1">
    <location>
        <begin position="1179"/>
        <end position="1204"/>
    </location>
</feature>
<dbReference type="STRING" id="559295.C5DFL0"/>
<dbReference type="InterPro" id="IPR026705">
    <property type="entry name" value="Hid-1/Ecm30"/>
</dbReference>
<feature type="region of interest" description="Disordered" evidence="1">
    <location>
        <begin position="659"/>
        <end position="679"/>
    </location>
</feature>
<feature type="compositionally biased region" description="Low complexity" evidence="1">
    <location>
        <begin position="1012"/>
        <end position="1024"/>
    </location>
</feature>
<dbReference type="KEGG" id="lth:KLTH0D15994g"/>
<feature type="region of interest" description="Disordered" evidence="1">
    <location>
        <begin position="433"/>
        <end position="468"/>
    </location>
</feature>
<feature type="region of interest" description="Disordered" evidence="1">
    <location>
        <begin position="1175"/>
        <end position="1204"/>
    </location>
</feature>
<accession>C5DFL0</accession>
<sequence>MGQSDSKLTQYRDHIFQLADPGVLPLYSPSAHPRDIIRCYNDPLSQNGLTGEVEDGAGDALPDEELFSPVFSAFASSDAEARDVYSVVSTQELRLIFQSNQANFISLVRFFAFKIHALACQLQHCDDVDEFRARRAELLSSVRIMTKIMPVFFEMDTDQSLEDSLFWSRDSSQALQCGELPAPVVVPKLNVNHAPTESQAVVPLGVALLQACVKLLFMQGFTLPLSKPQLDELGKTSFLLWENGINTSESNYRPPSPKLDSNRLEVLRLLLTVSSKELYSNHIPKFLCVLTTSLPEFHIICLASSLLNLVCRSCRNNEENNGLNYPPNSYHTSCKSTNMRALRKALAAASAQMLNLSLLCSIEGPRRSEIYLFLYGLNLYSTNYEIKNLVSSYLGTLNREFDLKFILISLVTLLKRPIDRAIENESNPFSLLNGSSNASTKQGKGPTKKNGHSRSNSAKGASSKSNLSRLPRSTLQVTTLLWELMKCNKSFENYVADKYANKLLLVCIFHIKYYSDSPDWRTSLIPAISGFAIYLSSKKLVFSKMSFCFNVNYYTNKLPNFFKLSVGDVNHLTYRDFAIIHLSNIAMNQVHENLFLDPNLIEIIYNLLPMAHEKDGGELVQLSSERSNKLTGLSYNACVALLQLISKMTSKNYLTTFAGEKGDPDSSGNSSDATINKPDEKAKPYAFSPGFKLDTLALLLHAFNSCIFNYFRDSKHLLFVLCRHARVVQRLDEILQEISSEINYVYDRQDSRASLKPNSLFISDFFDDSLPYDVRISQANTGLQSFSGSEYSLMEKAQLQSLLFFDAEKTYSEEVEATAERIANGSPNKTIELFEHSDKEHNPILSSTELLLALRPIRPLGLSFKSKLKTRKEGPLKDSWLGSQTLSILKRTVKIVNKMFPEIPQVTTATYIPLLRKLLESESFLKKELSHAMPYETKISIKVTNPLLISWEHSAPASRWYLSILWADIFNYNSVPFISAYTKENSQQDAFLQHQNQSLSQPQTPRLERHNSQGSSLSRTNSNSSSISTFFLHQEPESASNSAPNSPSVGSSFSSWLNNKYQAGSQNNERSSLFRFSWAGFQKNPQDEKICEEISNEPEDDLVSPEGSFVLDMGLLKPNIWVGTRVELFKTKVDERENYSLMEMTSNFLRKLRLGNSWGVNAPDGVMVTPGTLAPGTARSWTPRNSMIGNGTASLQRHPNGSSK</sequence>
<feature type="compositionally biased region" description="Polar residues" evidence="1">
    <location>
        <begin position="433"/>
        <end position="442"/>
    </location>
</feature>
<dbReference type="HOGENOM" id="CLU_003989_0_0_1"/>
<dbReference type="AlphaFoldDB" id="C5DFL0"/>
<evidence type="ECO:0000256" key="1">
    <source>
        <dbReference type="SAM" id="MobiDB-lite"/>
    </source>
</evidence>
<proteinExistence type="predicted"/>
<dbReference type="GO" id="GO:0005797">
    <property type="term" value="C:Golgi medial cisterna"/>
    <property type="evidence" value="ECO:0007669"/>
    <property type="project" value="TreeGrafter"/>
</dbReference>
<dbReference type="Pfam" id="PF12722">
    <property type="entry name" value="Hid1"/>
    <property type="match status" value="2"/>
</dbReference>
<evidence type="ECO:0000313" key="2">
    <source>
        <dbReference type="EMBL" id="CAR22965.1"/>
    </source>
</evidence>
<protein>
    <submittedName>
        <fullName evidence="2">KLTH0D15994p</fullName>
    </submittedName>
</protein>
<dbReference type="PANTHER" id="PTHR21575:SF12">
    <property type="entry name" value="PROTEIN HID1"/>
    <property type="match status" value="1"/>
</dbReference>
<dbReference type="eggNOG" id="KOG2226">
    <property type="taxonomic scope" value="Eukaryota"/>
</dbReference>
<dbReference type="EMBL" id="CU928168">
    <property type="protein sequence ID" value="CAR22965.1"/>
    <property type="molecule type" value="Genomic_DNA"/>
</dbReference>
<dbReference type="OMA" id="WENGINT"/>
<gene>
    <name evidence="2" type="ordered locus">KLTH0D15994g</name>
</gene>
<feature type="region of interest" description="Disordered" evidence="1">
    <location>
        <begin position="996"/>
        <end position="1024"/>
    </location>
</feature>
<dbReference type="PANTHER" id="PTHR21575">
    <property type="entry name" value="PROTEIN HID1"/>
    <property type="match status" value="1"/>
</dbReference>
<dbReference type="GO" id="GO:0016020">
    <property type="term" value="C:membrane"/>
    <property type="evidence" value="ECO:0007669"/>
    <property type="project" value="TreeGrafter"/>
</dbReference>
<dbReference type="InParanoid" id="C5DFL0"/>
<reference evidence="2 3" key="1">
    <citation type="journal article" date="2009" name="Genome Res.">
        <title>Comparative genomics of protoploid Saccharomycetaceae.</title>
        <authorList>
            <consortium name="The Genolevures Consortium"/>
            <person name="Souciet J.-L."/>
            <person name="Dujon B."/>
            <person name="Gaillardin C."/>
            <person name="Johnston M."/>
            <person name="Baret P.V."/>
            <person name="Cliften P."/>
            <person name="Sherman D.J."/>
            <person name="Weissenbach J."/>
            <person name="Westhof E."/>
            <person name="Wincker P."/>
            <person name="Jubin C."/>
            <person name="Poulain J."/>
            <person name="Barbe V."/>
            <person name="Segurens B."/>
            <person name="Artiguenave F."/>
            <person name="Anthouard V."/>
            <person name="Vacherie B."/>
            <person name="Val M.-E."/>
            <person name="Fulton R.S."/>
            <person name="Minx P."/>
            <person name="Wilson R."/>
            <person name="Durrens P."/>
            <person name="Jean G."/>
            <person name="Marck C."/>
            <person name="Martin T."/>
            <person name="Nikolski M."/>
            <person name="Rolland T."/>
            <person name="Seret M.-L."/>
            <person name="Casaregola S."/>
            <person name="Despons L."/>
            <person name="Fairhead C."/>
            <person name="Fischer G."/>
            <person name="Lafontaine I."/>
            <person name="Leh V."/>
            <person name="Lemaire M."/>
            <person name="de Montigny J."/>
            <person name="Neuveglise C."/>
            <person name="Thierry A."/>
            <person name="Blanc-Lenfle I."/>
            <person name="Bleykasten C."/>
            <person name="Diffels J."/>
            <person name="Fritsch E."/>
            <person name="Frangeul L."/>
            <person name="Goeffon A."/>
            <person name="Jauniaux N."/>
            <person name="Kachouri-Lafond R."/>
            <person name="Payen C."/>
            <person name="Potier S."/>
            <person name="Pribylova L."/>
            <person name="Ozanne C."/>
            <person name="Richard G.-F."/>
            <person name="Sacerdot C."/>
            <person name="Straub M.-L."/>
            <person name="Talla E."/>
        </authorList>
    </citation>
    <scope>NUCLEOTIDE SEQUENCE [LARGE SCALE GENOMIC DNA]</scope>
    <source>
        <strain evidence="3">ATCC 56472 / CBS 6340 / NRRL Y-8284</strain>
    </source>
</reference>
<dbReference type="GeneID" id="8295650"/>
<dbReference type="Proteomes" id="UP000002036">
    <property type="component" value="Chromosome D"/>
</dbReference>
<feature type="compositionally biased region" description="Low complexity" evidence="1">
    <location>
        <begin position="453"/>
        <end position="468"/>
    </location>
</feature>
<name>C5DFL0_LACTC</name>
<evidence type="ECO:0000313" key="3">
    <source>
        <dbReference type="Proteomes" id="UP000002036"/>
    </source>
</evidence>
<dbReference type="RefSeq" id="XP_002553403.1">
    <property type="nucleotide sequence ID" value="XM_002553357.1"/>
</dbReference>
<dbReference type="FunCoup" id="C5DFL0">
    <property type="interactions" value="64"/>
</dbReference>
<keyword evidence="3" id="KW-1185">Reference proteome</keyword>